<name>A0A7W6LT52_9SPHN</name>
<evidence type="ECO:0000313" key="2">
    <source>
        <dbReference type="EMBL" id="MBB4150020.1"/>
    </source>
</evidence>
<dbReference type="EMBL" id="JACIEU010000016">
    <property type="protein sequence ID" value="MBB4150020.1"/>
    <property type="molecule type" value="Genomic_DNA"/>
</dbReference>
<dbReference type="RefSeq" id="WP_380766028.1">
    <property type="nucleotide sequence ID" value="NZ_JACIEU010000016.1"/>
</dbReference>
<dbReference type="AlphaFoldDB" id="A0A7W6LT52"/>
<evidence type="ECO:0000256" key="1">
    <source>
        <dbReference type="SAM" id="MobiDB-lite"/>
    </source>
</evidence>
<evidence type="ECO:0000313" key="3">
    <source>
        <dbReference type="Proteomes" id="UP000590524"/>
    </source>
</evidence>
<organism evidence="2 3">
    <name type="scientific">Sphingobium scionense</name>
    <dbReference type="NCBI Taxonomy" id="1404341"/>
    <lineage>
        <taxon>Bacteria</taxon>
        <taxon>Pseudomonadati</taxon>
        <taxon>Pseudomonadota</taxon>
        <taxon>Alphaproteobacteria</taxon>
        <taxon>Sphingomonadales</taxon>
        <taxon>Sphingomonadaceae</taxon>
        <taxon>Sphingobium</taxon>
    </lineage>
</organism>
<protein>
    <submittedName>
        <fullName evidence="2">Uncharacterized protein</fullName>
    </submittedName>
</protein>
<sequence>MIDIRKLNFENQMLTMRYERDPLIEPEDDGGGDTKRGHEAMGASCHRKPFLITKVMR</sequence>
<accession>A0A7W6LT52</accession>
<proteinExistence type="predicted"/>
<dbReference type="Proteomes" id="UP000590524">
    <property type="component" value="Unassembled WGS sequence"/>
</dbReference>
<feature type="region of interest" description="Disordered" evidence="1">
    <location>
        <begin position="19"/>
        <end position="43"/>
    </location>
</feature>
<reference evidence="2 3" key="1">
    <citation type="submission" date="2020-08" db="EMBL/GenBank/DDBJ databases">
        <title>Genomic Encyclopedia of Type Strains, Phase IV (KMG-IV): sequencing the most valuable type-strain genomes for metagenomic binning, comparative biology and taxonomic classification.</title>
        <authorList>
            <person name="Goeker M."/>
        </authorList>
    </citation>
    <scope>NUCLEOTIDE SEQUENCE [LARGE SCALE GENOMIC DNA]</scope>
    <source>
        <strain evidence="2 3">DSM 19371</strain>
    </source>
</reference>
<gene>
    <name evidence="2" type="ORF">GGQ90_003819</name>
</gene>
<keyword evidence="3" id="KW-1185">Reference proteome</keyword>
<comment type="caution">
    <text evidence="2">The sequence shown here is derived from an EMBL/GenBank/DDBJ whole genome shotgun (WGS) entry which is preliminary data.</text>
</comment>